<dbReference type="AlphaFoldDB" id="A0A168DXB0"/>
<keyword evidence="1" id="KW-0378">Hydrolase</keyword>
<dbReference type="Proteomes" id="UP000242877">
    <property type="component" value="Unassembled WGS sequence"/>
</dbReference>
<organism evidence="4 5">
    <name type="scientific">Ascosphaera apis ARSEF 7405</name>
    <dbReference type="NCBI Taxonomy" id="392613"/>
    <lineage>
        <taxon>Eukaryota</taxon>
        <taxon>Fungi</taxon>
        <taxon>Dikarya</taxon>
        <taxon>Ascomycota</taxon>
        <taxon>Pezizomycotina</taxon>
        <taxon>Eurotiomycetes</taxon>
        <taxon>Eurotiomycetidae</taxon>
        <taxon>Onygenales</taxon>
        <taxon>Ascosphaeraceae</taxon>
        <taxon>Ascosphaera</taxon>
    </lineage>
</organism>
<evidence type="ECO:0000313" key="5">
    <source>
        <dbReference type="Proteomes" id="UP000242877"/>
    </source>
</evidence>
<feature type="compositionally biased region" description="Polar residues" evidence="2">
    <location>
        <begin position="109"/>
        <end position="122"/>
    </location>
</feature>
<feature type="compositionally biased region" description="Low complexity" evidence="2">
    <location>
        <begin position="59"/>
        <end position="79"/>
    </location>
</feature>
<feature type="compositionally biased region" description="Basic and acidic residues" evidence="2">
    <location>
        <begin position="89"/>
        <end position="103"/>
    </location>
</feature>
<feature type="domain" description="UFSP1/2/DUB catalytic" evidence="3">
    <location>
        <begin position="267"/>
        <end position="487"/>
    </location>
</feature>
<dbReference type="Pfam" id="PF07910">
    <property type="entry name" value="Peptidase_C78"/>
    <property type="match status" value="1"/>
</dbReference>
<dbReference type="InterPro" id="IPR012462">
    <property type="entry name" value="UFSP1/2_DUB_cat"/>
</dbReference>
<dbReference type="OrthoDB" id="288987at2759"/>
<feature type="region of interest" description="Disordered" evidence="2">
    <location>
        <begin position="31"/>
        <end position="141"/>
    </location>
</feature>
<sequence length="492" mass="55742">MKSFACPFCRYDHHDPSTLVQHINSYHVKPAEQPIEGGPAQASHRTLSTGTHDRRRSYSGSSALDSRPSDSSSYSGKGSSHYRPRHRHQEYAYEHEHGHERPVGDLPLQHSQSSHTAPVRSNSRGPDAPRRRGSSRRLRSVTTTDIAAPSVIFKGFFNACRNSVGHSSKPVLDEKRPIERQVSPRYVQPQERQIINEPLRTTDLGPHANEKKMPRSLYRQLKAGPRVAQITRTRTDGRLERFEVIENETPRIIPLLERFSTLDPDVAQAVYCAPHIRHVFKLENEGGFCGYRNIQMLISHIQGSSLRGLSHFPNRRLPTILDLQNMIEEAWDRGFNSIGRSDTGGIRGTRKYIGTSEAQALFQSKGINCEPEVFFSSETCPAHETLISRIWEYFLSPGAEVTESKVITTKMAPMYLQHQGHSMTVVGIEKHNDGNDHLVVLDPGMKTIPEVRALVDRNVVQCGKAGRYMQTYRKGREYLSMYDAFEVLRLDL</sequence>
<evidence type="ECO:0000256" key="2">
    <source>
        <dbReference type="SAM" id="MobiDB-lite"/>
    </source>
</evidence>
<dbReference type="VEuPathDB" id="FungiDB:AAP_00478"/>
<evidence type="ECO:0000313" key="4">
    <source>
        <dbReference type="EMBL" id="KZZ98217.1"/>
    </source>
</evidence>
<evidence type="ECO:0000256" key="1">
    <source>
        <dbReference type="ARBA" id="ARBA00022801"/>
    </source>
</evidence>
<comment type="caution">
    <text evidence="4">The sequence shown here is derived from an EMBL/GenBank/DDBJ whole genome shotgun (WGS) entry which is preliminary data.</text>
</comment>
<gene>
    <name evidence="4" type="ORF">AAP_00478</name>
</gene>
<dbReference type="EMBL" id="AZGZ01000001">
    <property type="protein sequence ID" value="KZZ98217.1"/>
    <property type="molecule type" value="Genomic_DNA"/>
</dbReference>
<dbReference type="GO" id="GO:0016787">
    <property type="term" value="F:hydrolase activity"/>
    <property type="evidence" value="ECO:0007669"/>
    <property type="project" value="UniProtKB-KW"/>
</dbReference>
<proteinExistence type="predicted"/>
<protein>
    <submittedName>
        <fullName evidence="4">Peptidase C78, ubiquitin fold modifier-specific peptidase 1/ 2</fullName>
    </submittedName>
</protein>
<dbReference type="Gene3D" id="3.90.70.130">
    <property type="match status" value="1"/>
</dbReference>
<reference evidence="4 5" key="1">
    <citation type="journal article" date="2016" name="Genome Biol. Evol.">
        <title>Divergent and convergent evolution of fungal pathogenicity.</title>
        <authorList>
            <person name="Shang Y."/>
            <person name="Xiao G."/>
            <person name="Zheng P."/>
            <person name="Cen K."/>
            <person name="Zhan S."/>
            <person name="Wang C."/>
        </authorList>
    </citation>
    <scope>NUCLEOTIDE SEQUENCE [LARGE SCALE GENOMIC DNA]</scope>
    <source>
        <strain evidence="4 5">ARSEF 7405</strain>
    </source>
</reference>
<evidence type="ECO:0000259" key="3">
    <source>
        <dbReference type="Pfam" id="PF07910"/>
    </source>
</evidence>
<accession>A0A168DXB0</accession>
<keyword evidence="5" id="KW-1185">Reference proteome</keyword>
<name>A0A168DXB0_9EURO</name>